<dbReference type="RefSeq" id="WP_013718613.1">
    <property type="nucleotide sequence ID" value="NC_015416.1"/>
</dbReference>
<dbReference type="SUPFAM" id="SSF53800">
    <property type="entry name" value="Chelatase"/>
    <property type="match status" value="1"/>
</dbReference>
<dbReference type="Proteomes" id="UP000007807">
    <property type="component" value="Chromosome"/>
</dbReference>
<dbReference type="GO" id="GO:0016852">
    <property type="term" value="F:sirohydrochlorin cobaltochelatase activity"/>
    <property type="evidence" value="ECO:0007669"/>
    <property type="project" value="InterPro"/>
</dbReference>
<dbReference type="InParanoid" id="F4BXX2"/>
<reference evidence="1 2" key="1">
    <citation type="journal article" date="2011" name="J. Bacteriol.">
        <title>Complete genome sequence of Methanosaeta concilii, a specialist in aceticlastic methanogenesis.</title>
        <authorList>
            <person name="Barber R.D."/>
            <person name="Zhang L."/>
            <person name="Harnack M."/>
            <person name="Olson M.V."/>
            <person name="Kaul R."/>
            <person name="Ingram-Smith C."/>
            <person name="Smith K.S."/>
        </authorList>
    </citation>
    <scope>NUCLEOTIDE SEQUENCE [LARGE SCALE GENOMIC DNA]</scope>
    <source>
        <strain evidence="2">ATCC 5969 / DSM 3671 / JCM 10134 / NBRC 103675 / OCM 69 / GP-6</strain>
    </source>
</reference>
<dbReference type="EMBL" id="CP002565">
    <property type="protein sequence ID" value="AEB67556.1"/>
    <property type="molecule type" value="Genomic_DNA"/>
</dbReference>
<dbReference type="EC" id="4.99.1.-" evidence="1"/>
<dbReference type="AlphaFoldDB" id="F4BXX2"/>
<organism evidence="1 2">
    <name type="scientific">Methanothrix soehngenii (strain ATCC 5969 / DSM 3671 / JCM 10134 / NBRC 103675 / OCM 69 / GP-6)</name>
    <name type="common">Methanosaeta concilii</name>
    <dbReference type="NCBI Taxonomy" id="990316"/>
    <lineage>
        <taxon>Archaea</taxon>
        <taxon>Methanobacteriati</taxon>
        <taxon>Methanobacteriota</taxon>
        <taxon>Stenosarchaea group</taxon>
        <taxon>Methanomicrobia</taxon>
        <taxon>Methanotrichales</taxon>
        <taxon>Methanotrichaceae</taxon>
        <taxon>Methanothrix</taxon>
    </lineage>
</organism>
<dbReference type="InterPro" id="IPR010388">
    <property type="entry name" value="Anaerobic_Co-chelatase"/>
</dbReference>
<dbReference type="PIRSF" id="PIRSF033579">
    <property type="entry name" value="Anaer_Co_chel"/>
    <property type="match status" value="1"/>
</dbReference>
<dbReference type="GO" id="GO:0019251">
    <property type="term" value="P:anaerobic cobalamin biosynthetic process"/>
    <property type="evidence" value="ECO:0007669"/>
    <property type="project" value="InterPro"/>
</dbReference>
<dbReference type="STRING" id="990316.MCON_0747"/>
<proteinExistence type="predicted"/>
<protein>
    <submittedName>
        <fullName evidence="1">Cobalt chelatase</fullName>
        <ecNumber evidence="1">4.99.1.-</ecNumber>
    </submittedName>
</protein>
<accession>F4BXX2</accession>
<evidence type="ECO:0000313" key="2">
    <source>
        <dbReference type="Proteomes" id="UP000007807"/>
    </source>
</evidence>
<dbReference type="KEGG" id="mcj:MCON_0747"/>
<dbReference type="HOGENOM" id="CLU_036584_1_1_2"/>
<gene>
    <name evidence="1" type="primary">cbiK</name>
    <name evidence="1" type="ordered locus">MCON_0747</name>
</gene>
<dbReference type="GeneID" id="10460462"/>
<name>F4BXX2_METSG</name>
<keyword evidence="1" id="KW-0456">Lyase</keyword>
<sequence length="309" mass="34206">MRKIALGLAALIAVAFVVPSYGAMDRPAKEDPAILLVVFGTSYPEAQAAYENIERVYREEFPQAEVRIAFTSDYIRRKLLDRDNVTIDNPLTALAHLNDEGYTDVVVQSLHVIPGEEFHDLANIVESVRGIEGKFGFRNLVLGEPLLMNFVDYRNVSRALASQFEQNTTGTERTPHSSPRDAGQMAVIYMGHGTEHSANSAYSQMANILAEDHENVFLGTVEGYPGYDEVLARLNESGVKKARLIPFMVVAGDHALNDLTGNESESWKSMLEKEGGFEIDYNLLGMGENDGIVEIFVGHTKEAFAKFNN</sequence>
<dbReference type="Gene3D" id="3.40.50.1400">
    <property type="match status" value="2"/>
</dbReference>
<keyword evidence="2" id="KW-1185">Reference proteome</keyword>
<evidence type="ECO:0000313" key="1">
    <source>
        <dbReference type="EMBL" id="AEB67556.1"/>
    </source>
</evidence>
<dbReference type="Pfam" id="PF06180">
    <property type="entry name" value="CbiK"/>
    <property type="match status" value="1"/>
</dbReference>
<dbReference type="CDD" id="cd03412">
    <property type="entry name" value="CbiK_N"/>
    <property type="match status" value="1"/>
</dbReference>
<dbReference type="CDD" id="cd03413">
    <property type="entry name" value="CbiK_C"/>
    <property type="match status" value="1"/>
</dbReference>